<name>A0ACB8CP43_DERSI</name>
<dbReference type="Proteomes" id="UP000821865">
    <property type="component" value="Chromosome 5"/>
</dbReference>
<protein>
    <submittedName>
        <fullName evidence="1">Uncharacterized protein</fullName>
    </submittedName>
</protein>
<gene>
    <name evidence="1" type="ORF">HPB49_002828</name>
</gene>
<organism evidence="1 2">
    <name type="scientific">Dermacentor silvarum</name>
    <name type="common">Tick</name>
    <dbReference type="NCBI Taxonomy" id="543639"/>
    <lineage>
        <taxon>Eukaryota</taxon>
        <taxon>Metazoa</taxon>
        <taxon>Ecdysozoa</taxon>
        <taxon>Arthropoda</taxon>
        <taxon>Chelicerata</taxon>
        <taxon>Arachnida</taxon>
        <taxon>Acari</taxon>
        <taxon>Parasitiformes</taxon>
        <taxon>Ixodida</taxon>
        <taxon>Ixodoidea</taxon>
        <taxon>Ixodidae</taxon>
        <taxon>Rhipicephalinae</taxon>
        <taxon>Dermacentor</taxon>
    </lineage>
</organism>
<reference evidence="1" key="1">
    <citation type="submission" date="2020-05" db="EMBL/GenBank/DDBJ databases">
        <title>Large-scale comparative analyses of tick genomes elucidate their genetic diversity and vector capacities.</title>
        <authorList>
            <person name="Jia N."/>
            <person name="Wang J."/>
            <person name="Shi W."/>
            <person name="Du L."/>
            <person name="Sun Y."/>
            <person name="Zhan W."/>
            <person name="Jiang J."/>
            <person name="Wang Q."/>
            <person name="Zhang B."/>
            <person name="Ji P."/>
            <person name="Sakyi L.B."/>
            <person name="Cui X."/>
            <person name="Yuan T."/>
            <person name="Jiang B."/>
            <person name="Yang W."/>
            <person name="Lam T.T.-Y."/>
            <person name="Chang Q."/>
            <person name="Ding S."/>
            <person name="Wang X."/>
            <person name="Zhu J."/>
            <person name="Ruan X."/>
            <person name="Zhao L."/>
            <person name="Wei J."/>
            <person name="Que T."/>
            <person name="Du C."/>
            <person name="Cheng J."/>
            <person name="Dai P."/>
            <person name="Han X."/>
            <person name="Huang E."/>
            <person name="Gao Y."/>
            <person name="Liu J."/>
            <person name="Shao H."/>
            <person name="Ye R."/>
            <person name="Li L."/>
            <person name="Wei W."/>
            <person name="Wang X."/>
            <person name="Wang C."/>
            <person name="Yang T."/>
            <person name="Huo Q."/>
            <person name="Li W."/>
            <person name="Guo W."/>
            <person name="Chen H."/>
            <person name="Zhou L."/>
            <person name="Ni X."/>
            <person name="Tian J."/>
            <person name="Zhou Y."/>
            <person name="Sheng Y."/>
            <person name="Liu T."/>
            <person name="Pan Y."/>
            <person name="Xia L."/>
            <person name="Li J."/>
            <person name="Zhao F."/>
            <person name="Cao W."/>
        </authorList>
    </citation>
    <scope>NUCLEOTIDE SEQUENCE</scope>
    <source>
        <strain evidence="1">Dsil-2018</strain>
    </source>
</reference>
<accession>A0ACB8CP43</accession>
<comment type="caution">
    <text evidence="1">The sequence shown here is derived from an EMBL/GenBank/DDBJ whole genome shotgun (WGS) entry which is preliminary data.</text>
</comment>
<dbReference type="EMBL" id="CM023474">
    <property type="protein sequence ID" value="KAH7948866.1"/>
    <property type="molecule type" value="Genomic_DNA"/>
</dbReference>
<sequence>MDSMPSHRLTGQGEIADLQCASKITCNVPRADWEFPFCLDEEFPEATNGGSSSSEEEDELPPRGHRGLRSLPVRPRITKLGSTFGSASASPLYCIAALSHDDLPTTDDEELPTEPSLAEEPSEDLLINQRPPWDSSMSDLSNLDASDDADSLRSESPVRKPSSAAAATANRNFDLNANSNLRPVRTTSEDSNANSSCHTNLVPAANHHQA</sequence>
<evidence type="ECO:0000313" key="1">
    <source>
        <dbReference type="EMBL" id="KAH7948866.1"/>
    </source>
</evidence>
<proteinExistence type="predicted"/>
<keyword evidence="2" id="KW-1185">Reference proteome</keyword>
<evidence type="ECO:0000313" key="2">
    <source>
        <dbReference type="Proteomes" id="UP000821865"/>
    </source>
</evidence>